<comment type="caution">
    <text evidence="2">The sequence shown here is derived from an EMBL/GenBank/DDBJ whole genome shotgun (WGS) entry which is preliminary data.</text>
</comment>
<evidence type="ECO:0000313" key="3">
    <source>
        <dbReference type="Proteomes" id="UP001445335"/>
    </source>
</evidence>
<evidence type="ECO:0000256" key="1">
    <source>
        <dbReference type="SAM" id="MobiDB-lite"/>
    </source>
</evidence>
<proteinExistence type="predicted"/>
<feature type="compositionally biased region" description="Low complexity" evidence="1">
    <location>
        <begin position="300"/>
        <end position="312"/>
    </location>
</feature>
<reference evidence="2 3" key="1">
    <citation type="journal article" date="2024" name="Nat. Commun.">
        <title>Phylogenomics reveals the evolutionary origins of lichenization in chlorophyte algae.</title>
        <authorList>
            <person name="Puginier C."/>
            <person name="Libourel C."/>
            <person name="Otte J."/>
            <person name="Skaloud P."/>
            <person name="Haon M."/>
            <person name="Grisel S."/>
            <person name="Petersen M."/>
            <person name="Berrin J.G."/>
            <person name="Delaux P.M."/>
            <person name="Dal Grande F."/>
            <person name="Keller J."/>
        </authorList>
    </citation>
    <scope>NUCLEOTIDE SEQUENCE [LARGE SCALE GENOMIC DNA]</scope>
    <source>
        <strain evidence="2 3">SAG 245.80</strain>
    </source>
</reference>
<feature type="region of interest" description="Disordered" evidence="1">
    <location>
        <begin position="1"/>
        <end position="120"/>
    </location>
</feature>
<feature type="compositionally biased region" description="Basic and acidic residues" evidence="1">
    <location>
        <begin position="1"/>
        <end position="15"/>
    </location>
</feature>
<protein>
    <submittedName>
        <fullName evidence="2">Uncharacterized protein</fullName>
    </submittedName>
</protein>
<sequence length="413" mass="41112">MGPPRTLREKIRRGSGDGASRSLPPGAGRADDSVWGDCEPLSRPVAGSMPPSSAVDSICASPFAAGPARAAAPEAVQAAQSDVSDAAPQAGSGLLIAGPIEAGASSPDPKPGGGSTGGDVALQRALQDSSRPPLHNWGSGLSQVGGPKSPFVVGPVVAAMGDGDDISTGTPGTPSSSPSLNAEQAAAWAHHRDQRMPIMNLRGTPSLECTGSERYDMYIDRASAYAKAHERALAGSLRDNAEGALAAIATSKNRAAALMSRAGSGSSVDSTTAALYAEARARYLADRASSAETAVRAAASSASSGGASAASTPRVSASNPGPNPTRTRARLEEPPVLPSPFQMRDGAVTNAADAAAPPAGGVDTDKALQHNGLAAAAAGGTPLREKAAQPAAVRRGSGLFGVFRCCSVGSPTA</sequence>
<dbReference type="AlphaFoldDB" id="A0AAW1QUC7"/>
<evidence type="ECO:0000313" key="2">
    <source>
        <dbReference type="EMBL" id="KAK9824844.1"/>
    </source>
</evidence>
<name>A0AAW1QUC7_9CHLO</name>
<dbReference type="Proteomes" id="UP001445335">
    <property type="component" value="Unassembled WGS sequence"/>
</dbReference>
<feature type="compositionally biased region" description="Low complexity" evidence="1">
    <location>
        <begin position="60"/>
        <end position="79"/>
    </location>
</feature>
<gene>
    <name evidence="2" type="ORF">WJX81_006163</name>
</gene>
<organism evidence="2 3">
    <name type="scientific">Elliptochloris bilobata</name>
    <dbReference type="NCBI Taxonomy" id="381761"/>
    <lineage>
        <taxon>Eukaryota</taxon>
        <taxon>Viridiplantae</taxon>
        <taxon>Chlorophyta</taxon>
        <taxon>core chlorophytes</taxon>
        <taxon>Trebouxiophyceae</taxon>
        <taxon>Trebouxiophyceae incertae sedis</taxon>
        <taxon>Elliptochloris clade</taxon>
        <taxon>Elliptochloris</taxon>
    </lineage>
</organism>
<feature type="region of interest" description="Disordered" evidence="1">
    <location>
        <begin position="300"/>
        <end position="343"/>
    </location>
</feature>
<feature type="compositionally biased region" description="Polar residues" evidence="1">
    <location>
        <begin position="313"/>
        <end position="326"/>
    </location>
</feature>
<accession>A0AAW1QUC7</accession>
<keyword evidence="3" id="KW-1185">Reference proteome</keyword>
<dbReference type="EMBL" id="JALJOU010000079">
    <property type="protein sequence ID" value="KAK9824844.1"/>
    <property type="molecule type" value="Genomic_DNA"/>
</dbReference>